<keyword evidence="1" id="KW-0812">Transmembrane</keyword>
<dbReference type="RefSeq" id="WP_132199501.1">
    <property type="nucleotide sequence ID" value="NZ_SMKY01000108.1"/>
</dbReference>
<accession>A0A4R5B8E7</accession>
<organism evidence="3 4">
    <name type="scientific">Actinomadura darangshiensis</name>
    <dbReference type="NCBI Taxonomy" id="705336"/>
    <lineage>
        <taxon>Bacteria</taxon>
        <taxon>Bacillati</taxon>
        <taxon>Actinomycetota</taxon>
        <taxon>Actinomycetes</taxon>
        <taxon>Streptosporangiales</taxon>
        <taxon>Thermomonosporaceae</taxon>
        <taxon>Actinomadura</taxon>
    </lineage>
</organism>
<keyword evidence="1" id="KW-1133">Transmembrane helix</keyword>
<keyword evidence="1" id="KW-0472">Membrane</keyword>
<dbReference type="Pfam" id="PF07811">
    <property type="entry name" value="TadE"/>
    <property type="match status" value="1"/>
</dbReference>
<evidence type="ECO:0000313" key="3">
    <source>
        <dbReference type="EMBL" id="TDD79592.1"/>
    </source>
</evidence>
<gene>
    <name evidence="3" type="ORF">E1293_22870</name>
</gene>
<keyword evidence="4" id="KW-1185">Reference proteome</keyword>
<dbReference type="OrthoDB" id="3482073at2"/>
<evidence type="ECO:0000256" key="1">
    <source>
        <dbReference type="SAM" id="Phobius"/>
    </source>
</evidence>
<protein>
    <submittedName>
        <fullName evidence="3">Pilus assembly protein</fullName>
    </submittedName>
</protein>
<dbReference type="InterPro" id="IPR012495">
    <property type="entry name" value="TadE-like_dom"/>
</dbReference>
<reference evidence="3 4" key="1">
    <citation type="submission" date="2019-03" db="EMBL/GenBank/DDBJ databases">
        <title>Draft genome sequences of novel Actinobacteria.</title>
        <authorList>
            <person name="Sahin N."/>
            <person name="Ay H."/>
            <person name="Saygin H."/>
        </authorList>
    </citation>
    <scope>NUCLEOTIDE SEQUENCE [LARGE SCALE GENOMIC DNA]</scope>
    <source>
        <strain evidence="3 4">DSM 45941</strain>
    </source>
</reference>
<comment type="caution">
    <text evidence="3">The sequence shown here is derived from an EMBL/GenBank/DDBJ whole genome shotgun (WGS) entry which is preliminary data.</text>
</comment>
<feature type="transmembrane region" description="Helical" evidence="1">
    <location>
        <begin position="26"/>
        <end position="48"/>
    </location>
</feature>
<dbReference type="EMBL" id="SMKY01000108">
    <property type="protein sequence ID" value="TDD79592.1"/>
    <property type="molecule type" value="Genomic_DNA"/>
</dbReference>
<proteinExistence type="predicted"/>
<evidence type="ECO:0000313" key="4">
    <source>
        <dbReference type="Proteomes" id="UP000295578"/>
    </source>
</evidence>
<feature type="domain" description="TadE-like" evidence="2">
    <location>
        <begin position="20"/>
        <end position="62"/>
    </location>
</feature>
<evidence type="ECO:0000259" key="2">
    <source>
        <dbReference type="Pfam" id="PF07811"/>
    </source>
</evidence>
<name>A0A4R5B8E7_9ACTN</name>
<sequence>MTRGASGRSRRSAAAPGDRGGVSLEFAGVLPSVLTVIFFCLEFLLVGITVERVENAARTGARVAAQRQEAGACETAAMQAMPGWLNEKKVTSATRDGGVVCRVRAKVPVLIKGVPLDFTMTRTVEMPVG</sequence>
<dbReference type="Proteomes" id="UP000295578">
    <property type="component" value="Unassembled WGS sequence"/>
</dbReference>
<dbReference type="AlphaFoldDB" id="A0A4R5B8E7"/>